<evidence type="ECO:0000313" key="3">
    <source>
        <dbReference type="Proteomes" id="UP000006050"/>
    </source>
</evidence>
<feature type="signal peptide" evidence="1">
    <location>
        <begin position="1"/>
        <end position="31"/>
    </location>
</feature>
<dbReference type="Proteomes" id="UP000006050">
    <property type="component" value="Chromosome"/>
</dbReference>
<dbReference type="HOGENOM" id="CLU_2840970_0_0_10"/>
<evidence type="ECO:0000313" key="2">
    <source>
        <dbReference type="EMBL" id="AFL83968.1"/>
    </source>
</evidence>
<dbReference type="AlphaFoldDB" id="I3Z400"/>
<keyword evidence="3" id="KW-1185">Reference proteome</keyword>
<feature type="chain" id="PRO_5003684364" description="Secreted protein" evidence="1">
    <location>
        <begin position="32"/>
        <end position="65"/>
    </location>
</feature>
<reference evidence="3" key="1">
    <citation type="submission" date="2012-06" db="EMBL/GenBank/DDBJ databases">
        <title>The complete genome of Belliella baltica DSM 15883.</title>
        <authorList>
            <person name="Lucas S."/>
            <person name="Copeland A."/>
            <person name="Lapidus A."/>
            <person name="Goodwin L."/>
            <person name="Pitluck S."/>
            <person name="Peters L."/>
            <person name="Mikhailova N."/>
            <person name="Davenport K."/>
            <person name="Kyrpides N."/>
            <person name="Mavromatis K."/>
            <person name="Pagani I."/>
            <person name="Ivanova N."/>
            <person name="Ovchinnikova G."/>
            <person name="Zeytun A."/>
            <person name="Detter J.C."/>
            <person name="Han C."/>
            <person name="Land M."/>
            <person name="Hauser L."/>
            <person name="Markowitz V."/>
            <person name="Cheng J.-F."/>
            <person name="Hugenholtz P."/>
            <person name="Woyke T."/>
            <person name="Wu D."/>
            <person name="Tindall B."/>
            <person name="Pomrenke H."/>
            <person name="Brambilla E."/>
            <person name="Klenk H.-P."/>
            <person name="Eisen J.A."/>
        </authorList>
    </citation>
    <scope>NUCLEOTIDE SEQUENCE [LARGE SCALE GENOMIC DNA]</scope>
    <source>
        <strain evidence="3">DSM 15883 / CIP 108006 / LMG 21964 / BA134</strain>
    </source>
</reference>
<protein>
    <recommendedName>
        <fullName evidence="4">Secreted protein</fullName>
    </recommendedName>
</protein>
<dbReference type="STRING" id="866536.Belba_1344"/>
<keyword evidence="1" id="KW-0732">Signal</keyword>
<dbReference type="RefSeq" id="WP_014771964.1">
    <property type="nucleotide sequence ID" value="NC_018010.1"/>
</dbReference>
<evidence type="ECO:0008006" key="4">
    <source>
        <dbReference type="Google" id="ProtNLM"/>
    </source>
</evidence>
<name>I3Z400_BELBD</name>
<proteinExistence type="predicted"/>
<accession>I3Z400</accession>
<organism evidence="2 3">
    <name type="scientific">Belliella baltica (strain DSM 15883 / CIP 108006 / LMG 21964 / BA134)</name>
    <dbReference type="NCBI Taxonomy" id="866536"/>
    <lineage>
        <taxon>Bacteria</taxon>
        <taxon>Pseudomonadati</taxon>
        <taxon>Bacteroidota</taxon>
        <taxon>Cytophagia</taxon>
        <taxon>Cytophagales</taxon>
        <taxon>Cyclobacteriaceae</taxon>
        <taxon>Belliella</taxon>
    </lineage>
</organism>
<sequence length="65" mass="7016">MKKLKLFTVATSLFGILIVGFTFMGSQTADAQSSYPVCNYSETGPCEEPSTVTTCPCEDETVIIN</sequence>
<evidence type="ECO:0000256" key="1">
    <source>
        <dbReference type="SAM" id="SignalP"/>
    </source>
</evidence>
<gene>
    <name evidence="2" type="ordered locus">Belba_1344</name>
</gene>
<dbReference type="EMBL" id="CP003281">
    <property type="protein sequence ID" value="AFL83968.1"/>
    <property type="molecule type" value="Genomic_DNA"/>
</dbReference>
<dbReference type="KEGG" id="bbd:Belba_1344"/>